<name>C4XNI5_SOLM1</name>
<dbReference type="AlphaFoldDB" id="C4XNI5"/>
<keyword evidence="2" id="KW-1185">Reference proteome</keyword>
<dbReference type="HOGENOM" id="CLU_083879_0_0_7"/>
<dbReference type="KEGG" id="dma:DMR_14690"/>
<accession>C4XNI5</accession>
<dbReference type="eggNOG" id="COG5527">
    <property type="taxonomic scope" value="Bacteria"/>
</dbReference>
<sequence length="294" mass="33931">MARSSSYSKAANAVVRIDHMHLLLRRLFRSVSKHEMEKRMHFIENYGHLEIEVRGFCQLSVFDFKIFQAILLLSCQKRRGTLVKEQATSERYHLLRMNLKLKDESVKDISCAIETSAYELAHVLSKQRHGKWPGMVLNSLKNLTGVAFHIKDTNSRKTYGFNILSYSNEDNGRIQILINPFLALAILGKRNYTKIDINESRQLESEPACLLHSYLCAVINPGKTRSFLLTTLMNYVWDEDKSPAVVRKRLSRLVKDVLPCFERINWNVRFENDVVFIGRPERRDGTAQGQIEGG</sequence>
<evidence type="ECO:0000313" key="1">
    <source>
        <dbReference type="EMBL" id="BAH74960.1"/>
    </source>
</evidence>
<dbReference type="InterPro" id="IPR010522">
    <property type="entry name" value="RepC_bac"/>
</dbReference>
<dbReference type="Pfam" id="PF06504">
    <property type="entry name" value="RepC"/>
    <property type="match status" value="1"/>
</dbReference>
<protein>
    <submittedName>
        <fullName evidence="1">Replication protein C family protein</fullName>
    </submittedName>
</protein>
<reference evidence="1 2" key="1">
    <citation type="journal article" date="2009" name="Genome Res.">
        <title>Whole genome sequence of Desulfovibrio magneticus strain RS-1 revealed common gene clusters in magnetotactic bacteria.</title>
        <authorList>
            <person name="Nakazawa H."/>
            <person name="Arakaki A."/>
            <person name="Narita-Yamada S."/>
            <person name="Yashiro I."/>
            <person name="Jinno K."/>
            <person name="Aoki N."/>
            <person name="Tsuruyama A."/>
            <person name="Okamura Y."/>
            <person name="Tanikawa S."/>
            <person name="Fujita N."/>
            <person name="Takeyama H."/>
            <person name="Matsunaga T."/>
        </authorList>
    </citation>
    <scope>NUCLEOTIDE SEQUENCE [LARGE SCALE GENOMIC DNA]</scope>
    <source>
        <strain evidence="2">ATCC 700980 / DSM 13731 / RS-1</strain>
    </source>
</reference>
<gene>
    <name evidence="1" type="primary">repC</name>
    <name evidence="1" type="ordered locus">DMR_14690</name>
</gene>
<dbReference type="STRING" id="573370.DMR_14690"/>
<proteinExistence type="predicted"/>
<evidence type="ECO:0000313" key="2">
    <source>
        <dbReference type="Proteomes" id="UP000009071"/>
    </source>
</evidence>
<dbReference type="OrthoDB" id="5289444at2"/>
<dbReference type="Proteomes" id="UP000009071">
    <property type="component" value="Chromosome"/>
</dbReference>
<dbReference type="EMBL" id="AP010904">
    <property type="protein sequence ID" value="BAH74960.1"/>
    <property type="molecule type" value="Genomic_DNA"/>
</dbReference>
<organism evidence="1 2">
    <name type="scientific">Solidesulfovibrio magneticus (strain ATCC 700980 / DSM 13731 / RS-1)</name>
    <name type="common">Desulfovibrio magneticus</name>
    <dbReference type="NCBI Taxonomy" id="573370"/>
    <lineage>
        <taxon>Bacteria</taxon>
        <taxon>Pseudomonadati</taxon>
        <taxon>Thermodesulfobacteriota</taxon>
        <taxon>Desulfovibrionia</taxon>
        <taxon>Desulfovibrionales</taxon>
        <taxon>Desulfovibrionaceae</taxon>
        <taxon>Solidesulfovibrio</taxon>
    </lineage>
</organism>